<dbReference type="InterPro" id="IPR020012">
    <property type="entry name" value="LysM_FimV"/>
</dbReference>
<name>A0A063XWL3_9GAMM</name>
<feature type="region of interest" description="Disordered" evidence="2">
    <location>
        <begin position="592"/>
        <end position="715"/>
    </location>
</feature>
<feature type="domain" description="FimV N-terminal" evidence="4">
    <location>
        <begin position="23"/>
        <end position="130"/>
    </location>
</feature>
<dbReference type="NCBIfam" id="TIGR03504">
    <property type="entry name" value="FimV_Cterm"/>
    <property type="match status" value="1"/>
</dbReference>
<feature type="coiled-coil region" evidence="1">
    <location>
        <begin position="371"/>
        <end position="422"/>
    </location>
</feature>
<evidence type="ECO:0000259" key="4">
    <source>
        <dbReference type="Pfam" id="PF25800"/>
    </source>
</evidence>
<keyword evidence="1" id="KW-0175">Coiled coil</keyword>
<protein>
    <submittedName>
        <fullName evidence="5">Putative type IV pilus assembly FimV-related transmembrane protein</fullName>
    </submittedName>
</protein>
<feature type="compositionally biased region" description="Acidic residues" evidence="2">
    <location>
        <begin position="592"/>
        <end position="609"/>
    </location>
</feature>
<dbReference type="InterPro" id="IPR057840">
    <property type="entry name" value="FimV_N"/>
</dbReference>
<feature type="compositionally biased region" description="Acidic residues" evidence="2">
    <location>
        <begin position="638"/>
        <end position="678"/>
    </location>
</feature>
<sequence>MLRKLALSLAIAGVLGVPNANALGLGEINIRSALNEPLNAEIRLMQVRDLSPLQIQPRMADADEFSIAGLNKSRFLNDVRFQVQVSPDGSGVIRMSSSEPVREPFLNFLVEVNWPNGRLVREYTVLLDPPVFDPAPISGQIQPAVTPAVSAAPQPVAPARAATPQQQRTLPTGPGQIHVGSNDTLWVLANRHRPDSSITPQQMMVALQRHNPQTFPTANINVMRAGTVMDIPSIDQIRALSPAEASAEVARQTEVWREGRARPAAATAPAPVADAAPAVTDAPVAEEAAEPEVAEPSAEELAAAEAEALAAAAEALAEAELRIVTPEPEEVAAEEQETAVIGDTAPREESGVSAEVADTLLQRSEQLDTRLIMTEENLDRVRLENQDLKDSVASLQEQMALLQRMMELKDQQIAELQAIEAQPEPESSLVDKLTSLPVVGGLVAALIAALAALLLARRRGGKKTPEPMFKAPAAANVDPAVPAAAAGAAVAAAAVAEPEAEKTAEPEVEEVASVAEATDDFSDLDLDLDLDLELNETDDDAVRVIDEEYDLAAEDDLGDLLAETDLDVEEPVSDVPAEEPEVDVVDEVTAEVEEEQPSLDELLDIEEPPVSDAQQTVSEPEEEDTLGSLDDLLMTESPAEETDEADELDDLPELQEASADVDADDLDFILQDAVEEPETTGSADVEAAPEEDDLDSLLGSLELEETDGAEPPAKPGALVEEELTANIMHDLETDLDDELDDLLSSTDDEIALEESQSADEAIDMLDGLNLLDGADENETKLDLARAYLEMDDAEGAREILGEILAEGNDKQKQEAQTLLDSLN</sequence>
<dbReference type="InterPro" id="IPR038440">
    <property type="entry name" value="FimV_C_sf"/>
</dbReference>
<dbReference type="Pfam" id="PF25800">
    <property type="entry name" value="FimV_N"/>
    <property type="match status" value="1"/>
</dbReference>
<evidence type="ECO:0000256" key="3">
    <source>
        <dbReference type="SAM" id="Phobius"/>
    </source>
</evidence>
<evidence type="ECO:0000313" key="5">
    <source>
        <dbReference type="EMBL" id="KDE38598.1"/>
    </source>
</evidence>
<dbReference type="AlphaFoldDB" id="A0A063XWL3"/>
<evidence type="ECO:0000256" key="2">
    <source>
        <dbReference type="SAM" id="MobiDB-lite"/>
    </source>
</evidence>
<keyword evidence="3 5" id="KW-0812">Transmembrane</keyword>
<keyword evidence="3" id="KW-0472">Membrane</keyword>
<comment type="caution">
    <text evidence="5">The sequence shown here is derived from an EMBL/GenBank/DDBJ whole genome shotgun (WGS) entry which is preliminary data.</text>
</comment>
<dbReference type="STRING" id="267850.ADINL_3053"/>
<organism evidence="5 6">
    <name type="scientific">Nitrincola lacisaponensis</name>
    <dbReference type="NCBI Taxonomy" id="267850"/>
    <lineage>
        <taxon>Bacteria</taxon>
        <taxon>Pseudomonadati</taxon>
        <taxon>Pseudomonadota</taxon>
        <taxon>Gammaproteobacteria</taxon>
        <taxon>Oceanospirillales</taxon>
        <taxon>Oceanospirillaceae</taxon>
        <taxon>Nitrincola</taxon>
    </lineage>
</organism>
<accession>A0A063XWL3</accession>
<feature type="transmembrane region" description="Helical" evidence="3">
    <location>
        <begin position="436"/>
        <end position="456"/>
    </location>
</feature>
<feature type="compositionally biased region" description="Acidic residues" evidence="2">
    <location>
        <begin position="327"/>
        <end position="337"/>
    </location>
</feature>
<keyword evidence="3" id="KW-1133">Transmembrane helix</keyword>
<dbReference type="OrthoDB" id="5298707at2"/>
<evidence type="ECO:0000313" key="6">
    <source>
        <dbReference type="Proteomes" id="UP000027318"/>
    </source>
</evidence>
<dbReference type="InterPro" id="IPR020011">
    <property type="entry name" value="FimV_C"/>
</dbReference>
<dbReference type="PATRIC" id="fig|267850.7.peg.3004"/>
<dbReference type="Proteomes" id="UP000027318">
    <property type="component" value="Unassembled WGS sequence"/>
</dbReference>
<dbReference type="Gene3D" id="1.20.58.2200">
    <property type="match status" value="1"/>
</dbReference>
<dbReference type="RefSeq" id="WP_051632878.1">
    <property type="nucleotide sequence ID" value="NZ_JMSZ01000042.1"/>
</dbReference>
<dbReference type="NCBIfam" id="TIGR03505">
    <property type="entry name" value="FimV_core"/>
    <property type="match status" value="1"/>
</dbReference>
<evidence type="ECO:0000256" key="1">
    <source>
        <dbReference type="SAM" id="Coils"/>
    </source>
</evidence>
<proteinExistence type="predicted"/>
<feature type="region of interest" description="Disordered" evidence="2">
    <location>
        <begin position="327"/>
        <end position="353"/>
    </location>
</feature>
<reference evidence="5 6" key="1">
    <citation type="journal article" date="2005" name="Int. J. Syst. Evol. Microbiol.">
        <title>Nitrincola lacisaponensis gen. nov., sp. nov., a novel alkaliphilic bacterium isolated from an alkaline, saline lake.</title>
        <authorList>
            <person name="Dimitriu P.A."/>
            <person name="Shukla S.K."/>
            <person name="Conradt J."/>
            <person name="Marquez M.C."/>
            <person name="Ventosa A."/>
            <person name="Maglia A."/>
            <person name="Peyton B.M."/>
            <person name="Pinkart H.C."/>
            <person name="Mormile M.R."/>
        </authorList>
    </citation>
    <scope>NUCLEOTIDE SEQUENCE [LARGE SCALE GENOMIC DNA]</scope>
    <source>
        <strain evidence="5 6">4CA</strain>
    </source>
</reference>
<dbReference type="EMBL" id="JMSZ01000042">
    <property type="protein sequence ID" value="KDE38598.1"/>
    <property type="molecule type" value="Genomic_DNA"/>
</dbReference>
<keyword evidence="6" id="KW-1185">Reference proteome</keyword>
<gene>
    <name evidence="5" type="ORF">ADINL_3053</name>
</gene>